<feature type="domain" description="Oxidoreductase molybdopterin-binding" evidence="2">
    <location>
        <begin position="39"/>
        <end position="153"/>
    </location>
</feature>
<keyword evidence="1" id="KW-0472">Membrane</keyword>
<feature type="transmembrane region" description="Helical" evidence="1">
    <location>
        <begin position="12"/>
        <end position="31"/>
    </location>
</feature>
<evidence type="ECO:0000259" key="2">
    <source>
        <dbReference type="Pfam" id="PF00174"/>
    </source>
</evidence>
<evidence type="ECO:0000313" key="4">
    <source>
        <dbReference type="Proteomes" id="UP000199421"/>
    </source>
</evidence>
<dbReference type="InterPro" id="IPR000572">
    <property type="entry name" value="OxRdtase_Mopterin-bd_dom"/>
</dbReference>
<evidence type="ECO:0000313" key="3">
    <source>
        <dbReference type="EMBL" id="SEL57193.1"/>
    </source>
</evidence>
<dbReference type="STRING" id="407022.SAMN05661044_02908"/>
<protein>
    <submittedName>
        <fullName evidence="3">Oxidoreductase molybdopterin binding domain-containing protein</fullName>
    </submittedName>
</protein>
<dbReference type="AlphaFoldDB" id="A0A1H7RAH2"/>
<keyword evidence="1" id="KW-0812">Transmembrane</keyword>
<reference evidence="4" key="1">
    <citation type="submission" date="2016-10" db="EMBL/GenBank/DDBJ databases">
        <authorList>
            <person name="Varghese N."/>
            <person name="Submissions S."/>
        </authorList>
    </citation>
    <scope>NUCLEOTIDE SEQUENCE [LARGE SCALE GENOMIC DNA]</scope>
    <source>
        <strain evidence="4">DSM 18733</strain>
    </source>
</reference>
<evidence type="ECO:0000256" key="1">
    <source>
        <dbReference type="SAM" id="Phobius"/>
    </source>
</evidence>
<dbReference type="InterPro" id="IPR036374">
    <property type="entry name" value="OxRdtase_Mopterin-bd_sf"/>
</dbReference>
<organism evidence="3 4">
    <name type="scientific">Olivibacter domesticus</name>
    <name type="common">Pseudosphingobacterium domesticum</name>
    <dbReference type="NCBI Taxonomy" id="407022"/>
    <lineage>
        <taxon>Bacteria</taxon>
        <taxon>Pseudomonadati</taxon>
        <taxon>Bacteroidota</taxon>
        <taxon>Sphingobacteriia</taxon>
        <taxon>Sphingobacteriales</taxon>
        <taxon>Sphingobacteriaceae</taxon>
        <taxon>Olivibacter</taxon>
    </lineage>
</organism>
<dbReference type="EMBL" id="FOAF01000002">
    <property type="protein sequence ID" value="SEL57193.1"/>
    <property type="molecule type" value="Genomic_DNA"/>
</dbReference>
<keyword evidence="4" id="KW-1185">Reference proteome</keyword>
<sequence>MIHIYDNFNQRIIRNIFLIIPLFLTISIAVAQVEPSVIVKGEVQRHLTLDTTDLLKMKRVKATLNDRGGVSHVYEGVPITNILDSAGVTLHGQLRGENLSKYLLVKCGDGYQVLFSLAELDESFTDKVVILADRVDGKSISDGRGPFRLVVPGEKVPARSSFEVTALIIGSAKD</sequence>
<dbReference type="Pfam" id="PF00174">
    <property type="entry name" value="Oxidored_molyb"/>
    <property type="match status" value="1"/>
</dbReference>
<proteinExistence type="predicted"/>
<keyword evidence="1" id="KW-1133">Transmembrane helix</keyword>
<dbReference type="RefSeq" id="WP_202907846.1">
    <property type="nucleotide sequence ID" value="NZ_FOAF01000002.1"/>
</dbReference>
<name>A0A1H7RAH2_OLID1</name>
<accession>A0A1H7RAH2</accession>
<dbReference type="SUPFAM" id="SSF56524">
    <property type="entry name" value="Oxidoreductase molybdopterin-binding domain"/>
    <property type="match status" value="1"/>
</dbReference>
<dbReference type="Gene3D" id="3.90.420.10">
    <property type="entry name" value="Oxidoreductase, molybdopterin-binding domain"/>
    <property type="match status" value="1"/>
</dbReference>
<dbReference type="Proteomes" id="UP000199421">
    <property type="component" value="Unassembled WGS sequence"/>
</dbReference>
<gene>
    <name evidence="3" type="ORF">SAMN05661044_02908</name>
</gene>